<dbReference type="FunFam" id="1.20.1560.10:FF:000014">
    <property type="entry name" value="Multidrug resistance-associated protein member 4"/>
    <property type="match status" value="1"/>
</dbReference>
<evidence type="ECO:0000256" key="1">
    <source>
        <dbReference type="ARBA" id="ARBA00004141"/>
    </source>
</evidence>
<proteinExistence type="predicted"/>
<dbReference type="GO" id="GO:0140359">
    <property type="term" value="F:ABC-type transporter activity"/>
    <property type="evidence" value="ECO:0007669"/>
    <property type="project" value="InterPro"/>
</dbReference>
<dbReference type="InterPro" id="IPR027417">
    <property type="entry name" value="P-loop_NTPase"/>
</dbReference>
<keyword evidence="5" id="KW-0547">Nucleotide-binding</keyword>
<keyword evidence="4" id="KW-0677">Repeat</keyword>
<evidence type="ECO:0000256" key="7">
    <source>
        <dbReference type="ARBA" id="ARBA00022989"/>
    </source>
</evidence>
<dbReference type="Pfam" id="PF00664">
    <property type="entry name" value="ABC_membrane"/>
    <property type="match status" value="1"/>
</dbReference>
<dbReference type="InterPro" id="IPR017871">
    <property type="entry name" value="ABC_transporter-like_CS"/>
</dbReference>
<gene>
    <name evidence="12" type="ORF">PSYICH_LOCUS9162</name>
</gene>
<dbReference type="OrthoDB" id="6500128at2759"/>
<feature type="transmembrane region" description="Helical" evidence="9">
    <location>
        <begin position="460"/>
        <end position="481"/>
    </location>
</feature>
<feature type="transmembrane region" description="Helical" evidence="9">
    <location>
        <begin position="390"/>
        <end position="415"/>
    </location>
</feature>
<feature type="transmembrane region" description="Helical" evidence="9">
    <location>
        <begin position="575"/>
        <end position="595"/>
    </location>
</feature>
<evidence type="ECO:0000313" key="12">
    <source>
        <dbReference type="EMBL" id="CAH1108002.1"/>
    </source>
</evidence>
<dbReference type="GO" id="GO:0005524">
    <property type="term" value="F:ATP binding"/>
    <property type="evidence" value="ECO:0007669"/>
    <property type="project" value="UniProtKB-KW"/>
</dbReference>
<keyword evidence="8 9" id="KW-0472">Membrane</keyword>
<evidence type="ECO:0000256" key="3">
    <source>
        <dbReference type="ARBA" id="ARBA00022692"/>
    </source>
</evidence>
<dbReference type="GO" id="GO:0016020">
    <property type="term" value="C:membrane"/>
    <property type="evidence" value="ECO:0007669"/>
    <property type="project" value="UniProtKB-SubCell"/>
</dbReference>
<evidence type="ECO:0000256" key="4">
    <source>
        <dbReference type="ARBA" id="ARBA00022737"/>
    </source>
</evidence>
<dbReference type="CDD" id="cd03250">
    <property type="entry name" value="ABCC_MRP_domain1"/>
    <property type="match status" value="1"/>
</dbReference>
<dbReference type="InterPro" id="IPR050173">
    <property type="entry name" value="ABC_transporter_C-like"/>
</dbReference>
<evidence type="ECO:0000259" key="10">
    <source>
        <dbReference type="PROSITE" id="PS50893"/>
    </source>
</evidence>
<keyword evidence="7 9" id="KW-1133">Transmembrane helix</keyword>
<dbReference type="SMART" id="SM00382">
    <property type="entry name" value="AAA"/>
    <property type="match status" value="2"/>
</dbReference>
<dbReference type="SUPFAM" id="SSF90123">
    <property type="entry name" value="ABC transporter transmembrane region"/>
    <property type="match status" value="1"/>
</dbReference>
<feature type="domain" description="ABC transmembrane type-1" evidence="11">
    <location>
        <begin position="389"/>
        <end position="630"/>
    </location>
</feature>
<comment type="subcellular location">
    <subcellularLocation>
        <location evidence="1">Membrane</location>
        <topology evidence="1">Multi-pass membrane protein</topology>
    </subcellularLocation>
</comment>
<evidence type="ECO:0000256" key="9">
    <source>
        <dbReference type="SAM" id="Phobius"/>
    </source>
</evidence>
<evidence type="ECO:0008006" key="14">
    <source>
        <dbReference type="Google" id="ProtNLM"/>
    </source>
</evidence>
<dbReference type="FunFam" id="3.40.50.300:FF:000163">
    <property type="entry name" value="Multidrug resistance-associated protein member 4"/>
    <property type="match status" value="1"/>
</dbReference>
<evidence type="ECO:0000256" key="5">
    <source>
        <dbReference type="ARBA" id="ARBA00022741"/>
    </source>
</evidence>
<evidence type="ECO:0000256" key="6">
    <source>
        <dbReference type="ARBA" id="ARBA00022840"/>
    </source>
</evidence>
<reference evidence="12" key="1">
    <citation type="submission" date="2022-01" db="EMBL/GenBank/DDBJ databases">
        <authorList>
            <person name="King R."/>
        </authorList>
    </citation>
    <scope>NUCLEOTIDE SEQUENCE</scope>
</reference>
<dbReference type="PROSITE" id="PS50893">
    <property type="entry name" value="ABC_TRANSPORTER_2"/>
    <property type="match status" value="2"/>
</dbReference>
<evidence type="ECO:0000256" key="2">
    <source>
        <dbReference type="ARBA" id="ARBA00022448"/>
    </source>
</evidence>
<organism evidence="12 13">
    <name type="scientific">Psylliodes chrysocephalus</name>
    <dbReference type="NCBI Taxonomy" id="3402493"/>
    <lineage>
        <taxon>Eukaryota</taxon>
        <taxon>Metazoa</taxon>
        <taxon>Ecdysozoa</taxon>
        <taxon>Arthropoda</taxon>
        <taxon>Hexapoda</taxon>
        <taxon>Insecta</taxon>
        <taxon>Pterygota</taxon>
        <taxon>Neoptera</taxon>
        <taxon>Endopterygota</taxon>
        <taxon>Coleoptera</taxon>
        <taxon>Polyphaga</taxon>
        <taxon>Cucujiformia</taxon>
        <taxon>Chrysomeloidea</taxon>
        <taxon>Chrysomelidae</taxon>
        <taxon>Galerucinae</taxon>
        <taxon>Alticini</taxon>
        <taxon>Psylliodes</taxon>
    </lineage>
</organism>
<dbReference type="CDD" id="cd03244">
    <property type="entry name" value="ABCC_MRP_domain2"/>
    <property type="match status" value="1"/>
</dbReference>
<dbReference type="Gene3D" id="1.20.1560.10">
    <property type="entry name" value="ABC transporter type 1, transmembrane domain"/>
    <property type="match status" value="1"/>
</dbReference>
<dbReference type="InterPro" id="IPR036640">
    <property type="entry name" value="ABC1_TM_sf"/>
</dbReference>
<evidence type="ECO:0000256" key="8">
    <source>
        <dbReference type="ARBA" id="ARBA00023136"/>
    </source>
</evidence>
<keyword evidence="3 9" id="KW-0812">Transmembrane</keyword>
<dbReference type="EMBL" id="OV651815">
    <property type="protein sequence ID" value="CAH1108002.1"/>
    <property type="molecule type" value="Genomic_DNA"/>
</dbReference>
<dbReference type="AlphaFoldDB" id="A0A9P0D0F5"/>
<dbReference type="PROSITE" id="PS50929">
    <property type="entry name" value="ABC_TM1F"/>
    <property type="match status" value="1"/>
</dbReference>
<dbReference type="InterPro" id="IPR011527">
    <property type="entry name" value="ABC1_TM_dom"/>
</dbReference>
<keyword evidence="6" id="KW-0067">ATP-binding</keyword>
<keyword evidence="13" id="KW-1185">Reference proteome</keyword>
<sequence>MMFSLSISAVAAINISVIRIHSILEFDEFKKPELGHVLSYLSYEKPRRPENPKYPRTGVVFENVCAKWIDDTSEDTLINVSFSVTSQTLFAIVGPVGGGKSSIFSVILRELPVKSGIMEVVGTISYSSQEPWLFSGTVRDNILFGEKFNSIRYKQVLQVCALKRDLATLPFGDRTLVGERGKALSGGQKARVSLARCVYKVADIYLLDDPLSAVDATVGKHIYEQCIQSFLSEVICILVTHQLQFLKDAEQIMIIDDGEVQVIGTYDELQKSDESYVHIMENFVDLEDKEYRKSKQSSILLSEETEMDQILDRESFESGQISMDTYLTYFRSGGNFLAITFMCIVFVGNQLAANGGEYFLTYWVNLEQNYTTQILNNESNVEEIDRNTIIYYYTFITLGMIVFSIVKSVYFMTYLTVSSRNLHDMIYSRIQYATMRFYDTNPSGRILNRFSKDLGTVDEYIPSVLLDVFEIGLQLLGLIILSSIIEPYLLIVDGFLLIVFYLIRLVYVETSRNVKRIEAITKSPMFSHMTATIYGLDTIRAFSAEKMLVRQFDDLQDIHSAAWFLYMASGKCFGLWLDLTCQFFIACAIFAILIVNSDIQGGDMGLIITQYLCLMGNLQWGMHQWTELDNNMTSVERILEYTKLETEPVREKLRFLSTDWPEEGKIEFRNVSLRYTLNEPYVLKDLNFKVKATEKVGIVGRTGAGKSSIIAALFQLYPLEGSIFIDNMDTTKMPLEVVRSKISIIPQAPFLISGSMRENLDPFHEYSDDILWNVLEQVDLREELEEIPSGLNTMVSEGGNNFSVGQRQLVCLARALIRNNRILILDEATANVDPHTDALIQATIRTKFAHCTVLSIAHRLNTVMDADKILVMDGGTVIEFDHPYILLQNKEGVLRELVDATGVATAKYLELIAREGLIGQITEDLLNRVFLNTKKH</sequence>
<protein>
    <recommendedName>
        <fullName evidence="14">Multidrug resistance-associated protein lethal(2)03659</fullName>
    </recommendedName>
</protein>
<dbReference type="PROSITE" id="PS00211">
    <property type="entry name" value="ABC_TRANSPORTER_1"/>
    <property type="match status" value="2"/>
</dbReference>
<dbReference type="PANTHER" id="PTHR24223">
    <property type="entry name" value="ATP-BINDING CASSETTE SUB-FAMILY C"/>
    <property type="match status" value="1"/>
</dbReference>
<dbReference type="InterPro" id="IPR003593">
    <property type="entry name" value="AAA+_ATPase"/>
</dbReference>
<dbReference type="Pfam" id="PF00005">
    <property type="entry name" value="ABC_tran"/>
    <property type="match status" value="2"/>
</dbReference>
<dbReference type="FunFam" id="3.40.50.300:FF:000973">
    <property type="entry name" value="Multidrug resistance-associated protein 4"/>
    <property type="match status" value="1"/>
</dbReference>
<dbReference type="SUPFAM" id="SSF52540">
    <property type="entry name" value="P-loop containing nucleoside triphosphate hydrolases"/>
    <property type="match status" value="2"/>
</dbReference>
<evidence type="ECO:0000313" key="13">
    <source>
        <dbReference type="Proteomes" id="UP001153636"/>
    </source>
</evidence>
<dbReference type="GO" id="GO:0016887">
    <property type="term" value="F:ATP hydrolysis activity"/>
    <property type="evidence" value="ECO:0007669"/>
    <property type="project" value="InterPro"/>
</dbReference>
<feature type="domain" description="ABC transporter" evidence="10">
    <location>
        <begin position="59"/>
        <end position="282"/>
    </location>
</feature>
<dbReference type="Proteomes" id="UP001153636">
    <property type="component" value="Chromosome 3"/>
</dbReference>
<name>A0A9P0D0F5_9CUCU</name>
<keyword evidence="2" id="KW-0813">Transport</keyword>
<feature type="transmembrane region" description="Helical" evidence="9">
    <location>
        <begin position="487"/>
        <end position="507"/>
    </location>
</feature>
<dbReference type="InterPro" id="IPR003439">
    <property type="entry name" value="ABC_transporter-like_ATP-bd"/>
</dbReference>
<evidence type="ECO:0000259" key="11">
    <source>
        <dbReference type="PROSITE" id="PS50929"/>
    </source>
</evidence>
<dbReference type="PANTHER" id="PTHR24223:SF448">
    <property type="entry name" value="FI20146P1-RELATED"/>
    <property type="match status" value="1"/>
</dbReference>
<accession>A0A9P0D0F5</accession>
<dbReference type="Gene3D" id="3.40.50.300">
    <property type="entry name" value="P-loop containing nucleotide triphosphate hydrolases"/>
    <property type="match status" value="2"/>
</dbReference>
<feature type="domain" description="ABC transporter" evidence="10">
    <location>
        <begin position="666"/>
        <end position="899"/>
    </location>
</feature>